<gene>
    <name evidence="1" type="ORF">FEM03_24065</name>
</gene>
<keyword evidence="2" id="KW-1185">Reference proteome</keyword>
<reference evidence="1 2" key="1">
    <citation type="submission" date="2019-05" db="EMBL/GenBank/DDBJ databases">
        <title>Verrucobacter flavum gen. nov., sp. nov. a new member of the family Verrucomicrobiaceae.</title>
        <authorList>
            <person name="Szuroczki S."/>
            <person name="Abbaszade G."/>
            <person name="Szabo A."/>
            <person name="Felfoldi T."/>
            <person name="Schumann P."/>
            <person name="Boka K."/>
            <person name="Keki Z."/>
            <person name="Toumi M."/>
            <person name="Toth E."/>
        </authorList>
    </citation>
    <scope>NUCLEOTIDE SEQUENCE [LARGE SCALE GENOMIC DNA]</scope>
    <source>
        <strain evidence="1 2">MG-N-17</strain>
    </source>
</reference>
<dbReference type="AlphaFoldDB" id="A0A5R8K9I5"/>
<comment type="caution">
    <text evidence="1">The sequence shown here is derived from an EMBL/GenBank/DDBJ whole genome shotgun (WGS) entry which is preliminary data.</text>
</comment>
<organism evidence="1 2">
    <name type="scientific">Phragmitibacter flavus</name>
    <dbReference type="NCBI Taxonomy" id="2576071"/>
    <lineage>
        <taxon>Bacteria</taxon>
        <taxon>Pseudomonadati</taxon>
        <taxon>Verrucomicrobiota</taxon>
        <taxon>Verrucomicrobiia</taxon>
        <taxon>Verrucomicrobiales</taxon>
        <taxon>Verrucomicrobiaceae</taxon>
        <taxon>Phragmitibacter</taxon>
    </lineage>
</organism>
<dbReference type="Proteomes" id="UP000306196">
    <property type="component" value="Unassembled WGS sequence"/>
</dbReference>
<dbReference type="EMBL" id="VAUV01000033">
    <property type="protein sequence ID" value="TLD68169.1"/>
    <property type="molecule type" value="Genomic_DNA"/>
</dbReference>
<protein>
    <submittedName>
        <fullName evidence="1">Uncharacterized protein</fullName>
    </submittedName>
</protein>
<dbReference type="OrthoDB" id="183012at2"/>
<accession>A0A5R8K9I5</accession>
<proteinExistence type="predicted"/>
<evidence type="ECO:0000313" key="2">
    <source>
        <dbReference type="Proteomes" id="UP000306196"/>
    </source>
</evidence>
<evidence type="ECO:0000313" key="1">
    <source>
        <dbReference type="EMBL" id="TLD68169.1"/>
    </source>
</evidence>
<name>A0A5R8K9I5_9BACT</name>
<dbReference type="RefSeq" id="WP_138088972.1">
    <property type="nucleotide sequence ID" value="NZ_VAUV01000033.1"/>
</dbReference>
<sequence>MAVGAMPGAGGEVAKRRGPNPALIYWQAQALLPELTKAQEQLPTDVAGGRLAADAPMVGSLLELVRPGLERFKRASASTAVCDWGITLEEGPFAVMPHMARMQFMCRLALLKAEHSFVSKKPKEALEWVLVVHRAARHLGNGEMLTTVLAEYSMESLALRATARHLAGLDSNTRIGHRQQLDLLPELDLVSEALRGEQSVAEWLHRMLLGIEQVPDHEAALKALTMAAAAIGQPAGGESKEADEASASQLLESWKAHHEVIGKAFERLRVASGLPWEKALEEIRMIQADQTLTMPAAQNLFSLIENHLRKRLEAVTQQRMLKAALTLGPDLAPGVLPEWKDAFFEESLIVRLESGSMVIRMRQSTGPRDVFLRLGPVKGP</sequence>